<proteinExistence type="predicted"/>
<comment type="caution">
    <text evidence="2">The sequence shown here is derived from an EMBL/GenBank/DDBJ whole genome shotgun (WGS) entry which is preliminary data.</text>
</comment>
<evidence type="ECO:0000256" key="1">
    <source>
        <dbReference type="SAM" id="MobiDB-lite"/>
    </source>
</evidence>
<sequence>MSTSPASILSDPAKPVPMIPSDQVRLPVRDRITYWLRLPTVTDRVAFPREVAEAGGINHSNDVMLAALVDGVKQIMPNHAAEQARLLEIIAEQRAKADEFGRRILSRELDFEADPAGFMAAMAATGPSSAIKEIEAVVQRHWAHYRGLIADRETYPLVRGLVAARLFLTGWDNMPGRDGKPVAFPDPVPPGGVPDDLLSLLPSAHLVEIGQEIQRLLEPSGHLLKNLQSPSGGGFGRRTSKAAKPRQRKAPLKATGGKSRKSASPA</sequence>
<feature type="compositionally biased region" description="Basic residues" evidence="1">
    <location>
        <begin position="238"/>
        <end position="251"/>
    </location>
</feature>
<protein>
    <submittedName>
        <fullName evidence="2">Uncharacterized protein</fullName>
    </submittedName>
</protein>
<feature type="region of interest" description="Disordered" evidence="1">
    <location>
        <begin position="224"/>
        <end position="266"/>
    </location>
</feature>
<reference evidence="2 3" key="1">
    <citation type="journal article" date="2012" name="J. Bacteriol.">
        <title>Genome Sequence of Oceanibaculum indicum Type Strain P24.</title>
        <authorList>
            <person name="Lai Q."/>
            <person name="Shao Z."/>
        </authorList>
    </citation>
    <scope>NUCLEOTIDE SEQUENCE [LARGE SCALE GENOMIC DNA]</scope>
    <source>
        <strain evidence="2 3">P24</strain>
    </source>
</reference>
<gene>
    <name evidence="2" type="ORF">P24_15169</name>
</gene>
<keyword evidence="3" id="KW-1185">Reference proteome</keyword>
<dbReference type="EMBL" id="AMRL01000024">
    <property type="protein sequence ID" value="EKE70895.1"/>
    <property type="molecule type" value="Genomic_DNA"/>
</dbReference>
<dbReference type="RefSeq" id="WP_008945637.1">
    <property type="nucleotide sequence ID" value="NZ_AMRL01000024.1"/>
</dbReference>
<accession>K2K040</accession>
<name>K2K040_9PROT</name>
<dbReference type="AlphaFoldDB" id="K2K040"/>
<evidence type="ECO:0000313" key="2">
    <source>
        <dbReference type="EMBL" id="EKE70895.1"/>
    </source>
</evidence>
<organism evidence="2 3">
    <name type="scientific">Oceanibaculum indicum P24</name>
    <dbReference type="NCBI Taxonomy" id="1207063"/>
    <lineage>
        <taxon>Bacteria</taxon>
        <taxon>Pseudomonadati</taxon>
        <taxon>Pseudomonadota</taxon>
        <taxon>Alphaproteobacteria</taxon>
        <taxon>Rhodospirillales</taxon>
        <taxon>Oceanibaculaceae</taxon>
        <taxon>Oceanibaculum</taxon>
    </lineage>
</organism>
<evidence type="ECO:0000313" key="3">
    <source>
        <dbReference type="Proteomes" id="UP000006746"/>
    </source>
</evidence>
<dbReference type="Proteomes" id="UP000006746">
    <property type="component" value="Unassembled WGS sequence"/>
</dbReference>
<dbReference type="STRING" id="1207063.P24_15169"/>